<protein>
    <submittedName>
        <fullName evidence="2">Uncharacterized protein</fullName>
    </submittedName>
</protein>
<accession>A0A7S1A7R8</accession>
<dbReference type="EMBL" id="HBFQ01027676">
    <property type="protein sequence ID" value="CAD8845190.1"/>
    <property type="molecule type" value="Transcribed_RNA"/>
</dbReference>
<reference evidence="2" key="1">
    <citation type="submission" date="2021-01" db="EMBL/GenBank/DDBJ databases">
        <authorList>
            <person name="Corre E."/>
            <person name="Pelletier E."/>
            <person name="Niang G."/>
            <person name="Scheremetjew M."/>
            <person name="Finn R."/>
            <person name="Kale V."/>
            <person name="Holt S."/>
            <person name="Cochrane G."/>
            <person name="Meng A."/>
            <person name="Brown T."/>
            <person name="Cohen L."/>
        </authorList>
    </citation>
    <scope>NUCLEOTIDE SEQUENCE</scope>
</reference>
<evidence type="ECO:0000256" key="1">
    <source>
        <dbReference type="SAM" id="MobiDB-lite"/>
    </source>
</evidence>
<sequence length="133" mass="14836">MSPDLTLVECTPSFTQFWGPMAVHGFAEWIVSEKKQFQLWIQASVNALMCDLATTTLHVRFAPRHLRSHSEVHADLLAVSGVFGPDGEMFVEIVMSTQCLVHKKKGRRPQPCGLGTKRNSELNSLDTPVSQEN</sequence>
<organism evidence="2">
    <name type="scientific">Noctiluca scintillans</name>
    <name type="common">Sea sparkle</name>
    <name type="synonym">Red tide dinoflagellate</name>
    <dbReference type="NCBI Taxonomy" id="2966"/>
    <lineage>
        <taxon>Eukaryota</taxon>
        <taxon>Sar</taxon>
        <taxon>Alveolata</taxon>
        <taxon>Dinophyceae</taxon>
        <taxon>Noctilucales</taxon>
        <taxon>Noctilucaceae</taxon>
        <taxon>Noctiluca</taxon>
    </lineage>
</organism>
<name>A0A7S1A7R8_NOCSC</name>
<proteinExistence type="predicted"/>
<dbReference type="AlphaFoldDB" id="A0A7S1A7R8"/>
<feature type="region of interest" description="Disordered" evidence="1">
    <location>
        <begin position="103"/>
        <end position="133"/>
    </location>
</feature>
<gene>
    <name evidence="2" type="ORF">NSCI0253_LOCUS19540</name>
</gene>
<feature type="compositionally biased region" description="Polar residues" evidence="1">
    <location>
        <begin position="121"/>
        <end position="133"/>
    </location>
</feature>
<evidence type="ECO:0000313" key="2">
    <source>
        <dbReference type="EMBL" id="CAD8845190.1"/>
    </source>
</evidence>